<evidence type="ECO:0000313" key="9">
    <source>
        <dbReference type="EMBL" id="CAA9528446.1"/>
    </source>
</evidence>
<dbReference type="Gene3D" id="3.40.50.620">
    <property type="entry name" value="HUPs"/>
    <property type="match status" value="1"/>
</dbReference>
<feature type="transmembrane region" description="Helical" evidence="7">
    <location>
        <begin position="83"/>
        <end position="110"/>
    </location>
</feature>
<dbReference type="Pfam" id="PF13520">
    <property type="entry name" value="AA_permease_2"/>
    <property type="match status" value="1"/>
</dbReference>
<feature type="transmembrane region" description="Helical" evidence="7">
    <location>
        <begin position="381"/>
        <end position="402"/>
    </location>
</feature>
<dbReference type="Pfam" id="PF00582">
    <property type="entry name" value="Usp"/>
    <property type="match status" value="1"/>
</dbReference>
<feature type="transmembrane region" description="Helical" evidence="7">
    <location>
        <begin position="232"/>
        <end position="255"/>
    </location>
</feature>
<feature type="transmembrane region" description="Helical" evidence="7">
    <location>
        <begin position="198"/>
        <end position="220"/>
    </location>
</feature>
<dbReference type="GO" id="GO:0022857">
    <property type="term" value="F:transmembrane transporter activity"/>
    <property type="evidence" value="ECO:0007669"/>
    <property type="project" value="InterPro"/>
</dbReference>
<feature type="transmembrane region" description="Helical" evidence="7">
    <location>
        <begin position="301"/>
        <end position="327"/>
    </location>
</feature>
<evidence type="ECO:0000256" key="2">
    <source>
        <dbReference type="ARBA" id="ARBA00022475"/>
    </source>
</evidence>
<proteinExistence type="predicted"/>
<sequence>MARKLPTFERILGGEAIMAIVYAEISSSLYFALGIVSLWALGLTPLVLILVGLLFGLAASAYSEGVTTLDEGGGASAIARRAFGDLVGFVVGWVVVLDLVVVIALSLLFVPHYAAAAVGRLDDLRSPADAVVAVVLVAVLAAALLTGRARMGRLARPVAALDLIVQGGLVLLGLVLVLDVDRLTGPLELGVAPSWNAVAYSLPIALIAFTGIEIVANLLREATEPVEALHRDTVLAVVGTIVIYAVIAALALTAFPVGPAPGAPSGYASEISTTWLNAPLAGLAEAVGDEIGPAVGTVLRVLVGLSAVLILLFSALTAYAGATRLLGSLARSDALPRFMGRPSRRAPAGGRIVAVPALGVPFVLVVASFSEDEASGLAGIYSFGILLAFMAVFLGVVWLRVAAPELERPLRMRLEFRFLGTRVPATALIGFALSWVLFVLTLGSHPSARIVPPLWLLGGLVLYVVARRQRGASVLGSGQARAAAPPLEVTEVRYGTIVVPVKQAGPIEEEMLAVAAKLAASQDARVLALQVTEVPLSDPIDVRRPEDEERDARLRRMAETFASDYGVPVELRLLRSRAISQTIAAEARAAGAGLILIGAVPHFTQRAGRLQVFSETVENLLRKAHCRVIVTSFPAGTTASPPDPPAGAVAEAPR</sequence>
<organism evidence="9">
    <name type="scientific">uncultured Thermoleophilia bacterium</name>
    <dbReference type="NCBI Taxonomy" id="1497501"/>
    <lineage>
        <taxon>Bacteria</taxon>
        <taxon>Bacillati</taxon>
        <taxon>Actinomycetota</taxon>
        <taxon>Thermoleophilia</taxon>
        <taxon>environmental samples</taxon>
    </lineage>
</organism>
<reference evidence="9" key="1">
    <citation type="submission" date="2020-02" db="EMBL/GenBank/DDBJ databases">
        <authorList>
            <person name="Meier V. D."/>
        </authorList>
    </citation>
    <scope>NUCLEOTIDE SEQUENCE</scope>
    <source>
        <strain evidence="9">AVDCRST_MAG79</strain>
    </source>
</reference>
<dbReference type="InterPro" id="IPR050367">
    <property type="entry name" value="APC_superfamily"/>
</dbReference>
<feature type="transmembrane region" description="Helical" evidence="7">
    <location>
        <begin position="159"/>
        <end position="178"/>
    </location>
</feature>
<evidence type="ECO:0000256" key="5">
    <source>
        <dbReference type="ARBA" id="ARBA00023136"/>
    </source>
</evidence>
<keyword evidence="4 7" id="KW-1133">Transmembrane helix</keyword>
<evidence type="ECO:0000256" key="1">
    <source>
        <dbReference type="ARBA" id="ARBA00004651"/>
    </source>
</evidence>
<comment type="subcellular location">
    <subcellularLocation>
        <location evidence="1">Cell membrane</location>
        <topology evidence="1">Multi-pass membrane protein</topology>
    </subcellularLocation>
</comment>
<feature type="domain" description="UspA" evidence="8">
    <location>
        <begin position="494"/>
        <end position="631"/>
    </location>
</feature>
<dbReference type="PANTHER" id="PTHR42770:SF11">
    <property type="entry name" value="INNER MEMBRANE TRANSPORT PROTEIN YBAT"/>
    <property type="match status" value="1"/>
</dbReference>
<accession>A0A6J4TNV8</accession>
<feature type="transmembrane region" description="Helical" evidence="7">
    <location>
        <begin position="39"/>
        <end position="62"/>
    </location>
</feature>
<name>A0A6J4TNV8_9ACTN</name>
<gene>
    <name evidence="9" type="ORF">AVDCRST_MAG79-705</name>
</gene>
<protein>
    <recommendedName>
        <fullName evidence="8">UspA domain-containing protein</fullName>
    </recommendedName>
</protein>
<dbReference type="InterPro" id="IPR002293">
    <property type="entry name" value="AA/rel_permease1"/>
</dbReference>
<dbReference type="InterPro" id="IPR014729">
    <property type="entry name" value="Rossmann-like_a/b/a_fold"/>
</dbReference>
<evidence type="ECO:0000259" key="8">
    <source>
        <dbReference type="Pfam" id="PF00582"/>
    </source>
</evidence>
<evidence type="ECO:0000256" key="4">
    <source>
        <dbReference type="ARBA" id="ARBA00022989"/>
    </source>
</evidence>
<evidence type="ECO:0000256" key="7">
    <source>
        <dbReference type="SAM" id="Phobius"/>
    </source>
</evidence>
<dbReference type="Gene3D" id="1.20.1740.10">
    <property type="entry name" value="Amino acid/polyamine transporter I"/>
    <property type="match status" value="1"/>
</dbReference>
<dbReference type="AlphaFoldDB" id="A0A6J4TNV8"/>
<keyword evidence="5 7" id="KW-0472">Membrane</keyword>
<dbReference type="EMBL" id="CADCWC010000134">
    <property type="protein sequence ID" value="CAA9528446.1"/>
    <property type="molecule type" value="Genomic_DNA"/>
</dbReference>
<dbReference type="SUPFAM" id="SSF52402">
    <property type="entry name" value="Adenine nucleotide alpha hydrolases-like"/>
    <property type="match status" value="1"/>
</dbReference>
<dbReference type="GO" id="GO:0005886">
    <property type="term" value="C:plasma membrane"/>
    <property type="evidence" value="ECO:0007669"/>
    <property type="project" value="UniProtKB-SubCell"/>
</dbReference>
<feature type="transmembrane region" description="Helical" evidence="7">
    <location>
        <begin position="12"/>
        <end position="33"/>
    </location>
</feature>
<dbReference type="InterPro" id="IPR006016">
    <property type="entry name" value="UspA"/>
</dbReference>
<dbReference type="PANTHER" id="PTHR42770">
    <property type="entry name" value="AMINO ACID TRANSPORTER-RELATED"/>
    <property type="match status" value="1"/>
</dbReference>
<feature type="transmembrane region" description="Helical" evidence="7">
    <location>
        <begin position="348"/>
        <end position="369"/>
    </location>
</feature>
<keyword evidence="2" id="KW-1003">Cell membrane</keyword>
<keyword evidence="3 7" id="KW-0812">Transmembrane</keyword>
<feature type="transmembrane region" description="Helical" evidence="7">
    <location>
        <begin position="423"/>
        <end position="444"/>
    </location>
</feature>
<evidence type="ECO:0000256" key="3">
    <source>
        <dbReference type="ARBA" id="ARBA00022692"/>
    </source>
</evidence>
<evidence type="ECO:0000256" key="6">
    <source>
        <dbReference type="SAM" id="MobiDB-lite"/>
    </source>
</evidence>
<feature type="region of interest" description="Disordered" evidence="6">
    <location>
        <begin position="634"/>
        <end position="654"/>
    </location>
</feature>
<feature type="transmembrane region" description="Helical" evidence="7">
    <location>
        <begin position="130"/>
        <end position="147"/>
    </location>
</feature>
<feature type="transmembrane region" description="Helical" evidence="7">
    <location>
        <begin position="450"/>
        <end position="466"/>
    </location>
</feature>